<keyword evidence="5" id="KW-0631">Potassium channel</keyword>
<keyword evidence="2" id="KW-0813">Transport</keyword>
<evidence type="ECO:0000256" key="10">
    <source>
        <dbReference type="ARBA" id="ARBA00023303"/>
    </source>
</evidence>
<evidence type="ECO:0000256" key="3">
    <source>
        <dbReference type="ARBA" id="ARBA00022538"/>
    </source>
</evidence>
<evidence type="ECO:0000256" key="8">
    <source>
        <dbReference type="ARBA" id="ARBA00023065"/>
    </source>
</evidence>
<feature type="transmembrane region" description="Helical" evidence="11">
    <location>
        <begin position="178"/>
        <end position="197"/>
    </location>
</feature>
<evidence type="ECO:0000256" key="2">
    <source>
        <dbReference type="ARBA" id="ARBA00022448"/>
    </source>
</evidence>
<evidence type="ECO:0000256" key="6">
    <source>
        <dbReference type="ARBA" id="ARBA00022958"/>
    </source>
</evidence>
<reference evidence="13" key="1">
    <citation type="submission" date="2025-08" db="UniProtKB">
        <authorList>
            <consortium name="RefSeq"/>
        </authorList>
    </citation>
    <scope>IDENTIFICATION</scope>
    <source>
        <tissue evidence="13">Tentacle</tissue>
    </source>
</reference>
<dbReference type="Proteomes" id="UP000515163">
    <property type="component" value="Unplaced"/>
</dbReference>
<dbReference type="InParanoid" id="A0A6P8IZD3"/>
<evidence type="ECO:0000256" key="1">
    <source>
        <dbReference type="ARBA" id="ARBA00004141"/>
    </source>
</evidence>
<keyword evidence="6" id="KW-0630">Potassium</keyword>
<dbReference type="InterPro" id="IPR047871">
    <property type="entry name" value="K_chnl_Slo-like"/>
</dbReference>
<dbReference type="GeneID" id="116306877"/>
<evidence type="ECO:0000256" key="7">
    <source>
        <dbReference type="ARBA" id="ARBA00022989"/>
    </source>
</evidence>
<dbReference type="GO" id="GO:0016020">
    <property type="term" value="C:membrane"/>
    <property type="evidence" value="ECO:0007669"/>
    <property type="project" value="UniProtKB-SubCell"/>
</dbReference>
<dbReference type="Gene3D" id="1.10.287.70">
    <property type="match status" value="1"/>
</dbReference>
<dbReference type="RefSeq" id="XP_031572866.1">
    <property type="nucleotide sequence ID" value="XM_031717006.1"/>
</dbReference>
<evidence type="ECO:0000256" key="9">
    <source>
        <dbReference type="ARBA" id="ARBA00023136"/>
    </source>
</evidence>
<dbReference type="OrthoDB" id="6017954at2759"/>
<sequence length="292" mass="33668">MTVKDCNVSSTMSCDKTCLPPKEDRKWWYFVITSFSLFLGGLIVIYLTRVIIRLCNSKKRKLNPSDKLAGKKRNEEAENKYTHEEEDSLYIRMREKAGSLLTAQTLKGQCFVVISFLFSISYVVLYAVEASYPVEHCLDLNDQILWLFEIGLNTFFILHFLLRFLAANDKLLFWCDPLSLVDFFTIPQVFVSIIIRQNWIGKSILRSFLTFCSGYMTHSLMAQQIHIRSFSHGSYLLFGAVTLTKAVGNLSAVLFCFGGLIENTGDPWNVALRQDWNYFDCLYFLVVCVRTH</sequence>
<dbReference type="KEGG" id="aten:116306877"/>
<evidence type="ECO:0000256" key="11">
    <source>
        <dbReference type="SAM" id="Phobius"/>
    </source>
</evidence>
<dbReference type="GO" id="GO:0060072">
    <property type="term" value="F:large conductance calcium-activated potassium channel activity"/>
    <property type="evidence" value="ECO:0007669"/>
    <property type="project" value="TreeGrafter"/>
</dbReference>
<keyword evidence="8" id="KW-0406">Ion transport</keyword>
<evidence type="ECO:0000313" key="12">
    <source>
        <dbReference type="Proteomes" id="UP000515163"/>
    </source>
</evidence>
<protein>
    <submittedName>
        <fullName evidence="13">Calcium-activated potassium channel subunit alpha-1-like</fullName>
    </submittedName>
</protein>
<keyword evidence="3" id="KW-0633">Potassium transport</keyword>
<proteinExistence type="predicted"/>
<accession>A0A6P8IZD3</accession>
<name>A0A6P8IZD3_ACTTE</name>
<organism evidence="12 13">
    <name type="scientific">Actinia tenebrosa</name>
    <name type="common">Australian red waratah sea anemone</name>
    <dbReference type="NCBI Taxonomy" id="6105"/>
    <lineage>
        <taxon>Eukaryota</taxon>
        <taxon>Metazoa</taxon>
        <taxon>Cnidaria</taxon>
        <taxon>Anthozoa</taxon>
        <taxon>Hexacorallia</taxon>
        <taxon>Actiniaria</taxon>
        <taxon>Actiniidae</taxon>
        <taxon>Actinia</taxon>
    </lineage>
</organism>
<keyword evidence="9 11" id="KW-0472">Membrane</keyword>
<feature type="transmembrane region" description="Helical" evidence="11">
    <location>
        <begin position="144"/>
        <end position="166"/>
    </location>
</feature>
<evidence type="ECO:0000256" key="5">
    <source>
        <dbReference type="ARBA" id="ARBA00022826"/>
    </source>
</evidence>
<feature type="transmembrane region" description="Helical" evidence="11">
    <location>
        <begin position="27"/>
        <end position="52"/>
    </location>
</feature>
<dbReference type="PANTHER" id="PTHR10027">
    <property type="entry name" value="CALCIUM-ACTIVATED POTASSIUM CHANNEL ALPHA CHAIN"/>
    <property type="match status" value="1"/>
</dbReference>
<dbReference type="PANTHER" id="PTHR10027:SF33">
    <property type="entry name" value="CALCIUM-ACTIVATED POTASSIUM CHANNEL SUBUNIT ALPHA-1-RELATED"/>
    <property type="match status" value="1"/>
</dbReference>
<evidence type="ECO:0000313" key="13">
    <source>
        <dbReference type="RefSeq" id="XP_031572866.1"/>
    </source>
</evidence>
<comment type="subcellular location">
    <subcellularLocation>
        <location evidence="1">Membrane</location>
        <topology evidence="1">Multi-pass membrane protein</topology>
    </subcellularLocation>
</comment>
<keyword evidence="10" id="KW-0407">Ion channel</keyword>
<feature type="transmembrane region" description="Helical" evidence="11">
    <location>
        <begin position="110"/>
        <end position="132"/>
    </location>
</feature>
<evidence type="ECO:0000256" key="4">
    <source>
        <dbReference type="ARBA" id="ARBA00022692"/>
    </source>
</evidence>
<gene>
    <name evidence="13" type="primary">LOC116306877</name>
</gene>
<dbReference type="AlphaFoldDB" id="A0A6P8IZD3"/>
<dbReference type="SUPFAM" id="SSF81324">
    <property type="entry name" value="Voltage-gated potassium channels"/>
    <property type="match status" value="1"/>
</dbReference>
<keyword evidence="12" id="KW-1185">Reference proteome</keyword>
<keyword evidence="4 11" id="KW-0812">Transmembrane</keyword>
<keyword evidence="7 11" id="KW-1133">Transmembrane helix</keyword>